<evidence type="ECO:0000313" key="1">
    <source>
        <dbReference type="EMBL" id="KAK2117658.1"/>
    </source>
</evidence>
<protein>
    <submittedName>
        <fullName evidence="1">Uncharacterized protein</fullName>
    </submittedName>
</protein>
<gene>
    <name evidence="1" type="ORF">P7K49_004544</name>
</gene>
<accession>A0ABQ9W7R4</accession>
<dbReference type="Gene3D" id="1.20.5.4820">
    <property type="match status" value="1"/>
</dbReference>
<comment type="caution">
    <text evidence="1">The sequence shown here is derived from an EMBL/GenBank/DDBJ whole genome shotgun (WGS) entry which is preliminary data.</text>
</comment>
<dbReference type="Proteomes" id="UP001266305">
    <property type="component" value="Unassembled WGS sequence"/>
</dbReference>
<proteinExistence type="predicted"/>
<keyword evidence="2" id="KW-1185">Reference proteome</keyword>
<dbReference type="EMBL" id="JASSZA010000002">
    <property type="protein sequence ID" value="KAK2117658.1"/>
    <property type="molecule type" value="Genomic_DNA"/>
</dbReference>
<reference evidence="1 2" key="1">
    <citation type="submission" date="2023-05" db="EMBL/GenBank/DDBJ databases">
        <title>B98-5 Cell Line De Novo Hybrid Assembly: An Optical Mapping Approach.</title>
        <authorList>
            <person name="Kananen K."/>
            <person name="Auerbach J.A."/>
            <person name="Kautto E."/>
            <person name="Blachly J.S."/>
        </authorList>
    </citation>
    <scope>NUCLEOTIDE SEQUENCE [LARGE SCALE GENOMIC DNA]</scope>
    <source>
        <strain evidence="1">B95-8</strain>
        <tissue evidence="1">Cell line</tissue>
    </source>
</reference>
<dbReference type="PANTHER" id="PTHR46049">
    <property type="entry name" value="AGAP003327-PA"/>
    <property type="match status" value="1"/>
</dbReference>
<dbReference type="PANTHER" id="PTHR46049:SF2">
    <property type="entry name" value="UNCONVENTIONAL MYOSIN-X"/>
    <property type="match status" value="1"/>
</dbReference>
<evidence type="ECO:0000313" key="2">
    <source>
        <dbReference type="Proteomes" id="UP001266305"/>
    </source>
</evidence>
<name>A0ABQ9W7R4_SAGOE</name>
<sequence>MSLRCRYKVLMRNLALPEDVRGKCTSLLQLYDASNSEWQLGKTKVGCGERAAPIEPPADVRELPRTSFGFHSHSPLNFTDLSHGKGSSVARHRNAGS</sequence>
<organism evidence="1 2">
    <name type="scientific">Saguinus oedipus</name>
    <name type="common">Cotton-top tamarin</name>
    <name type="synonym">Oedipomidas oedipus</name>
    <dbReference type="NCBI Taxonomy" id="9490"/>
    <lineage>
        <taxon>Eukaryota</taxon>
        <taxon>Metazoa</taxon>
        <taxon>Chordata</taxon>
        <taxon>Craniata</taxon>
        <taxon>Vertebrata</taxon>
        <taxon>Euteleostomi</taxon>
        <taxon>Mammalia</taxon>
        <taxon>Eutheria</taxon>
        <taxon>Euarchontoglires</taxon>
        <taxon>Primates</taxon>
        <taxon>Haplorrhini</taxon>
        <taxon>Platyrrhini</taxon>
        <taxon>Cebidae</taxon>
        <taxon>Callitrichinae</taxon>
        <taxon>Saguinus</taxon>
    </lineage>
</organism>
<dbReference type="InterPro" id="IPR051724">
    <property type="entry name" value="Actin_motor_Myosin"/>
</dbReference>